<protein>
    <recommendedName>
        <fullName evidence="14">PNPLA domain-containing protein</fullName>
    </recommendedName>
</protein>
<feature type="short sequence motif" description="DGA/G" evidence="8">
    <location>
        <begin position="943"/>
        <end position="945"/>
    </location>
</feature>
<keyword evidence="1" id="KW-0479">Metal-binding</keyword>
<evidence type="ECO:0000256" key="3">
    <source>
        <dbReference type="ARBA" id="ARBA00022801"/>
    </source>
</evidence>
<evidence type="ECO:0000256" key="9">
    <source>
        <dbReference type="SAM" id="MobiDB-lite"/>
    </source>
</evidence>
<feature type="region of interest" description="Disordered" evidence="9">
    <location>
        <begin position="1249"/>
        <end position="1287"/>
    </location>
</feature>
<dbReference type="OrthoDB" id="194358at2759"/>
<evidence type="ECO:0000313" key="13">
    <source>
        <dbReference type="Proteomes" id="UP000474640"/>
    </source>
</evidence>
<evidence type="ECO:0000259" key="10">
    <source>
        <dbReference type="PROSITE" id="PS50089"/>
    </source>
</evidence>
<dbReference type="GO" id="GO:0016020">
    <property type="term" value="C:membrane"/>
    <property type="evidence" value="ECO:0007669"/>
    <property type="project" value="TreeGrafter"/>
</dbReference>
<dbReference type="Proteomes" id="UP000474640">
    <property type="component" value="Unassembled WGS sequence"/>
</dbReference>
<feature type="domain" description="PNPLA" evidence="11">
    <location>
        <begin position="744"/>
        <end position="956"/>
    </location>
</feature>
<sequence>MEPRHLYKCMRSDCGREVPDSSVDESLRICSCPAISHLVLSEDIYGVLCADWCRKCKTKFPCSNPRHITCFESLLPREADDIQHQPKSARRLRNDAKIKSHLSAIFSTETDIVLQRRLHEEDNRVARWFIAESTEADPRRGVLYVTDRFQRLSAQGKLAENQFPSIVSFIGDTGKGKSTLIRAMIKTSTRTAGLSFNPDDLSINDLRLNSLETPVTAIQNPNFNLTPTSAGIHLYADPQTLSERSPILFADCEGFNTHTKAQAVSGMDLNRSHEDMPFRRKWTIERGEHKRESITDGLYPQFMYLFSDVICYVMDGSASVSKDIIRLLEWAARGEADSVNMEPYKALVVVINQPSNWQKEWESQEFSARDSMLEQLPETGWRESSLLTEAVDRINSTRDSNKIFTTYALVKKYFQRIEVCYIPRRKDRGVAAELMLSKYRLLRHTILSCSKEAQTKKKESYNRFNFTDLSSQFDLAFHHFATSDGPFDMYKIARKGRVEPRKMSDHILVLMKCMEETSNLQSTQLFGEIVASSLINASLRDHQRALPPQYTFETEFQFLKTCLGGITRFYRSHKRCEFTDGDENCIIKYEHHHEGHKSIKKGIGRGPFIPEDISSCVQLALDDIKASFIMFHNQLCWRDGGAKRPDDEKLIRAQRLSILSQQKMKSFWNSCKSYKSCFTCLRSIPHHVLPCGHALCTTCVRDFATPSRIVHLAYDISQCFLCNANFQQIQTIRSIPPCAGIRVLTLDGGGVRGIIELVILKRLMDITGLGINIGYFFDLIVGTSTGGLIALGLGLRGLSLDTMFQEFTNICENTFFGPLGQTVKKIGFAFNWYDSLYSTEYLKTRVKEILSIDGKDLSMFGSPMQTGKQPITHVGVTTVKKGEIASTVANYNRTVPEQRPDFEREDNDEQDLAAWEAGLCTSAAPVYFSRYVRSGPSQDFYIDGGVKNNNPINWALNEAKQIWPELKDSKRTDILLSLGTGKFENYTLWEPSFVFNRSWVRDIIQAFLQNLNGEVVWEEFKQDKGAEKYDTKTHHRLNANLPIKRCKLDDVRQLKVLQEETERYFDPMTPKGGYRYLHSVAHRLLAKLFFFQATSRPRHDKGKGATLLHLPGVIRCRLDNHSTEVKTLVAKIAYFFSSNQDSLLDAVNENNKLPFNQDTVRRVRGHDAIFEVNHIITTSNIKSWQAVYIRFHDDKEYYPISGFPCRMDDLLSRVGDDRYHDTELPYPIPKPTKPAMNDQTAWHQPNAQTRYAQGSRIQDTGRVLPKPGEPSYRGAEAPQSQSTQREDVYREDNYLQTVQGPSGGVGLPSSQVQFQVQVQARPQGQGQAPRPYTYSSSTQQDIERRRGGFRGFFENEERVPRRL</sequence>
<proteinExistence type="predicted"/>
<dbReference type="Gene3D" id="3.40.50.300">
    <property type="entry name" value="P-loop containing nucleotide triphosphate hydrolases"/>
    <property type="match status" value="1"/>
</dbReference>
<evidence type="ECO:0000256" key="5">
    <source>
        <dbReference type="ARBA" id="ARBA00022963"/>
    </source>
</evidence>
<dbReference type="Pfam" id="PF01734">
    <property type="entry name" value="Patatin"/>
    <property type="match status" value="1"/>
</dbReference>
<dbReference type="InterPro" id="IPR027417">
    <property type="entry name" value="P-loop_NTPase"/>
</dbReference>
<name>A0A7C8RKF1_ORBOL</name>
<feature type="short sequence motif" description="GXGXXG" evidence="8">
    <location>
        <begin position="748"/>
        <end position="753"/>
    </location>
</feature>
<accession>A0A7C8RKF1</accession>
<keyword evidence="2 7" id="KW-0863">Zinc-finger</keyword>
<dbReference type="InterPro" id="IPR017907">
    <property type="entry name" value="Znf_RING_CS"/>
</dbReference>
<keyword evidence="4" id="KW-0862">Zinc</keyword>
<dbReference type="InterPro" id="IPR016035">
    <property type="entry name" value="Acyl_Trfase/lysoPLipase"/>
</dbReference>
<evidence type="ECO:0000256" key="7">
    <source>
        <dbReference type="PROSITE-ProRule" id="PRU00175"/>
    </source>
</evidence>
<keyword evidence="6 8" id="KW-0443">Lipid metabolism</keyword>
<evidence type="ECO:0000256" key="8">
    <source>
        <dbReference type="PROSITE-ProRule" id="PRU01161"/>
    </source>
</evidence>
<evidence type="ECO:0000256" key="1">
    <source>
        <dbReference type="ARBA" id="ARBA00022723"/>
    </source>
</evidence>
<dbReference type="PANTHER" id="PTHR24185:SF1">
    <property type="entry name" value="CALCIUM-INDEPENDENT PHOSPHOLIPASE A2-GAMMA"/>
    <property type="match status" value="1"/>
</dbReference>
<feature type="active site" description="Proton acceptor" evidence="8">
    <location>
        <position position="943"/>
    </location>
</feature>
<evidence type="ECO:0000256" key="4">
    <source>
        <dbReference type="ARBA" id="ARBA00022833"/>
    </source>
</evidence>
<feature type="compositionally biased region" description="Low complexity" evidence="9">
    <location>
        <begin position="1319"/>
        <end position="1331"/>
    </location>
</feature>
<dbReference type="SUPFAM" id="SSF52540">
    <property type="entry name" value="P-loop containing nucleoside triphosphate hydrolases"/>
    <property type="match status" value="1"/>
</dbReference>
<feature type="region of interest" description="Disordered" evidence="9">
    <location>
        <begin position="1319"/>
        <end position="1341"/>
    </location>
</feature>
<feature type="domain" description="RING-type" evidence="10">
    <location>
        <begin position="677"/>
        <end position="723"/>
    </location>
</feature>
<reference evidence="12 13" key="1">
    <citation type="submission" date="2020-01" db="EMBL/GenBank/DDBJ databases">
        <authorList>
            <person name="Palmer J.M."/>
        </authorList>
    </citation>
    <scope>NUCLEOTIDE SEQUENCE [LARGE SCALE GENOMIC DNA]</scope>
    <source>
        <strain evidence="12 13">TWF970</strain>
    </source>
</reference>
<organism evidence="12 13">
    <name type="scientific">Orbilia oligospora</name>
    <name type="common">Nematode-trapping fungus</name>
    <name type="synonym">Arthrobotrys oligospora</name>
    <dbReference type="NCBI Taxonomy" id="2813651"/>
    <lineage>
        <taxon>Eukaryota</taxon>
        <taxon>Fungi</taxon>
        <taxon>Dikarya</taxon>
        <taxon>Ascomycota</taxon>
        <taxon>Pezizomycotina</taxon>
        <taxon>Orbiliomycetes</taxon>
        <taxon>Orbiliales</taxon>
        <taxon>Orbiliaceae</taxon>
        <taxon>Orbilia</taxon>
    </lineage>
</organism>
<evidence type="ECO:0000256" key="6">
    <source>
        <dbReference type="ARBA" id="ARBA00023098"/>
    </source>
</evidence>
<dbReference type="InterPro" id="IPR002641">
    <property type="entry name" value="PNPLA_dom"/>
</dbReference>
<dbReference type="PANTHER" id="PTHR24185">
    <property type="entry name" value="CALCIUM-INDEPENDENT PHOSPHOLIPASE A2-GAMMA"/>
    <property type="match status" value="1"/>
</dbReference>
<evidence type="ECO:0000256" key="2">
    <source>
        <dbReference type="ARBA" id="ARBA00022771"/>
    </source>
</evidence>
<dbReference type="CDD" id="cd07199">
    <property type="entry name" value="Pat17_PNPLA8_PNPLA9_like"/>
    <property type="match status" value="1"/>
</dbReference>
<dbReference type="EMBL" id="JAABOJ010000005">
    <property type="protein sequence ID" value="KAF3286936.1"/>
    <property type="molecule type" value="Genomic_DNA"/>
</dbReference>
<feature type="short sequence motif" description="GXSXG" evidence="8">
    <location>
        <begin position="782"/>
        <end position="786"/>
    </location>
</feature>
<dbReference type="GO" id="GO:0046486">
    <property type="term" value="P:glycerolipid metabolic process"/>
    <property type="evidence" value="ECO:0007669"/>
    <property type="project" value="UniProtKB-ARBA"/>
</dbReference>
<dbReference type="InterPro" id="IPR001841">
    <property type="entry name" value="Znf_RING"/>
</dbReference>
<evidence type="ECO:0008006" key="14">
    <source>
        <dbReference type="Google" id="ProtNLM"/>
    </source>
</evidence>
<dbReference type="SUPFAM" id="SSF52151">
    <property type="entry name" value="FabD/lysophospholipase-like"/>
    <property type="match status" value="1"/>
</dbReference>
<dbReference type="GO" id="GO:0019369">
    <property type="term" value="P:arachidonate metabolic process"/>
    <property type="evidence" value="ECO:0007669"/>
    <property type="project" value="TreeGrafter"/>
</dbReference>
<comment type="caution">
    <text evidence="12">The sequence shown here is derived from an EMBL/GenBank/DDBJ whole genome shotgun (WGS) entry which is preliminary data.</text>
</comment>
<evidence type="ECO:0000259" key="11">
    <source>
        <dbReference type="PROSITE" id="PS51635"/>
    </source>
</evidence>
<dbReference type="PROSITE" id="PS50089">
    <property type="entry name" value="ZF_RING_2"/>
    <property type="match status" value="1"/>
</dbReference>
<keyword evidence="5 8" id="KW-0442">Lipid degradation</keyword>
<dbReference type="Gene3D" id="3.40.1090.10">
    <property type="entry name" value="Cytosolic phospholipase A2 catalytic domain"/>
    <property type="match status" value="1"/>
</dbReference>
<dbReference type="GO" id="GO:0008270">
    <property type="term" value="F:zinc ion binding"/>
    <property type="evidence" value="ECO:0007669"/>
    <property type="project" value="UniProtKB-KW"/>
</dbReference>
<gene>
    <name evidence="12" type="ORF">TWF970_008767</name>
</gene>
<dbReference type="PROSITE" id="PS00518">
    <property type="entry name" value="ZF_RING_1"/>
    <property type="match status" value="1"/>
</dbReference>
<feature type="active site" description="Nucleophile" evidence="8">
    <location>
        <position position="784"/>
    </location>
</feature>
<dbReference type="GO" id="GO:0047499">
    <property type="term" value="F:calcium-independent phospholipase A2 activity"/>
    <property type="evidence" value="ECO:0007669"/>
    <property type="project" value="TreeGrafter"/>
</dbReference>
<keyword evidence="3 8" id="KW-0378">Hydrolase</keyword>
<feature type="compositionally biased region" description="Polar residues" evidence="9">
    <location>
        <begin position="1249"/>
        <end position="1258"/>
    </location>
</feature>
<dbReference type="PROSITE" id="PS51635">
    <property type="entry name" value="PNPLA"/>
    <property type="match status" value="1"/>
</dbReference>
<evidence type="ECO:0000313" key="12">
    <source>
        <dbReference type="EMBL" id="KAF3286936.1"/>
    </source>
</evidence>
<dbReference type="GO" id="GO:0016042">
    <property type="term" value="P:lipid catabolic process"/>
    <property type="evidence" value="ECO:0007669"/>
    <property type="project" value="UniProtKB-UniRule"/>
</dbReference>